<dbReference type="EMBL" id="PREU01000002">
    <property type="protein sequence ID" value="PPA77659.1"/>
    <property type="molecule type" value="Genomic_DNA"/>
</dbReference>
<evidence type="ECO:0000256" key="8">
    <source>
        <dbReference type="SAM" id="Phobius"/>
    </source>
</evidence>
<reference evidence="12 13" key="1">
    <citation type="submission" date="2018-02" db="EMBL/GenBank/DDBJ databases">
        <title>Draft Genome of Achromobacter spanius stain 6.</title>
        <authorList>
            <person name="Gunasekera T.S."/>
            <person name="Radwan O."/>
            <person name="Ruiz O.N."/>
        </authorList>
    </citation>
    <scope>NUCLEOTIDE SEQUENCE [LARGE SCALE GENOMIC DNA]</scope>
    <source>
        <strain evidence="12 13">6</strain>
    </source>
</reference>
<dbReference type="InterPro" id="IPR011066">
    <property type="entry name" value="MscS_channel_C_sf"/>
</dbReference>
<sequence>MRVRARVLKYLFGCSLGLLALAAARVAIADPPSASPPAPPAAIQMADIPLRADSDTRYAEGVLQRVAVADPDATLGPALEAIAKSADEKLYEFQPAQLRTLPIMRVESLERHWVFDANRLARWQADLRQATAWYASDAAELLRRRAAWQAIKDSSSAAGLPPALADRVDAVQAQLTAAAQALSIPLSRQAALEQRANAVEERIKAGQRAVSDAINDIDARLMRIDSPPLWDAGKSQDTGEDTLALLRTGLDIEVRFARDYGAAGSGNQRALHVLQLLLLPLLLWLARKSRDAIRAGVMSETAAGVLGRPLSTWLLLSMLGVLALEPDAPLMVQQVALVLAAVPVLRLLPPSARRQLDQWPHVITALFLAERLGFLFLANTLFYRLSTVALTALALTAILWLLHRTRRQVHPAASARLASILRAIAWGAAALLGVSLVANLFGNVSLAEMLTSAVIGCGYFGLVLYAGVTVITTLLQLLLTRQGISRFRLAREHAPPLVQLLIRLLTATAAVGWAVYAMDRFRILRATYAFVTEVLSYTLTIGEVSISLGNVLLFFISVIIAFWAARTIRLILRDEVLTRMALPRGVGNSVASLSYYLVLLLGLGIALSAAGFQTSQLTIVFGALGVGIGFGLQGVVNNFVSGLILMFERPIQPGDVVEISGTSGQVRDIGMRATRIKTFEGADVIVPNGTLLSDKLTNWTMLDRSRRIEASIGLAYGTDPRQAIALLDAVARDTPGIVADPAPTVLFMGIGASTLDFSVRAWTYDFDRWIDIRSDLLTRLYDALRQAGIEIAFPQRDLHLRTVSEEAGAALARAGASVASAAAESASAASVASAASTASTASTRATRAPSAPSATHEPSEPRHPPR</sequence>
<feature type="domain" description="Mechanosensitive ion channel MscS C-terminal" evidence="11">
    <location>
        <begin position="708"/>
        <end position="791"/>
    </location>
</feature>
<dbReference type="Gene3D" id="3.30.70.100">
    <property type="match status" value="1"/>
</dbReference>
<dbReference type="InterPro" id="IPR011014">
    <property type="entry name" value="MscS_channel_TM-2"/>
</dbReference>
<feature type="transmembrane region" description="Helical" evidence="8">
    <location>
        <begin position="593"/>
        <end position="612"/>
    </location>
</feature>
<evidence type="ECO:0000256" key="5">
    <source>
        <dbReference type="ARBA" id="ARBA00022989"/>
    </source>
</evidence>
<comment type="subcellular location">
    <subcellularLocation>
        <location evidence="1">Cell membrane</location>
        <topology evidence="1">Multi-pass membrane protein</topology>
    </subcellularLocation>
</comment>
<dbReference type="Pfam" id="PF00924">
    <property type="entry name" value="MS_channel_2nd"/>
    <property type="match status" value="1"/>
</dbReference>
<gene>
    <name evidence="12" type="ORF">C4E15_06525</name>
</gene>
<evidence type="ECO:0000313" key="12">
    <source>
        <dbReference type="EMBL" id="PPA77659.1"/>
    </source>
</evidence>
<evidence type="ECO:0000313" key="13">
    <source>
        <dbReference type="Proteomes" id="UP000239990"/>
    </source>
</evidence>
<evidence type="ECO:0000256" key="9">
    <source>
        <dbReference type="SAM" id="SignalP"/>
    </source>
</evidence>
<evidence type="ECO:0000256" key="2">
    <source>
        <dbReference type="ARBA" id="ARBA00008017"/>
    </source>
</evidence>
<evidence type="ECO:0000259" key="10">
    <source>
        <dbReference type="Pfam" id="PF00924"/>
    </source>
</evidence>
<keyword evidence="9" id="KW-0732">Signal</keyword>
<feature type="domain" description="Mechanosensitive ion channel MscS" evidence="10">
    <location>
        <begin position="635"/>
        <end position="700"/>
    </location>
</feature>
<dbReference type="PANTHER" id="PTHR30347:SF1">
    <property type="entry name" value="MECHANOSENSITIVE CHANNEL MSCK"/>
    <property type="match status" value="1"/>
</dbReference>
<proteinExistence type="inferred from homology"/>
<dbReference type="GO" id="GO:0008381">
    <property type="term" value="F:mechanosensitive monoatomic ion channel activity"/>
    <property type="evidence" value="ECO:0007669"/>
    <property type="project" value="UniProtKB-ARBA"/>
</dbReference>
<dbReference type="Gene3D" id="1.10.287.1260">
    <property type="match status" value="1"/>
</dbReference>
<comment type="caution">
    <text evidence="12">The sequence shown here is derived from an EMBL/GenBank/DDBJ whole genome shotgun (WGS) entry which is preliminary data.</text>
</comment>
<dbReference type="SUPFAM" id="SSF82689">
    <property type="entry name" value="Mechanosensitive channel protein MscS (YggB), C-terminal domain"/>
    <property type="match status" value="1"/>
</dbReference>
<feature type="transmembrane region" description="Helical" evidence="8">
    <location>
        <begin position="453"/>
        <end position="479"/>
    </location>
</feature>
<accession>A0A2S5GXD8</accession>
<dbReference type="InterPro" id="IPR049278">
    <property type="entry name" value="MS_channel_C"/>
</dbReference>
<dbReference type="Pfam" id="PF21082">
    <property type="entry name" value="MS_channel_3rd"/>
    <property type="match status" value="1"/>
</dbReference>
<keyword evidence="4 8" id="KW-0812">Transmembrane</keyword>
<dbReference type="Proteomes" id="UP000239990">
    <property type="component" value="Unassembled WGS sequence"/>
</dbReference>
<dbReference type="InterPro" id="IPR010920">
    <property type="entry name" value="LSM_dom_sf"/>
</dbReference>
<feature type="transmembrane region" description="Helical" evidence="8">
    <location>
        <begin position="423"/>
        <end position="441"/>
    </location>
</feature>
<feature type="compositionally biased region" description="Low complexity" evidence="7">
    <location>
        <begin position="835"/>
        <end position="855"/>
    </location>
</feature>
<dbReference type="AlphaFoldDB" id="A0A2S5GXD8"/>
<evidence type="ECO:0000256" key="1">
    <source>
        <dbReference type="ARBA" id="ARBA00004651"/>
    </source>
</evidence>
<evidence type="ECO:0000256" key="7">
    <source>
        <dbReference type="SAM" id="MobiDB-lite"/>
    </source>
</evidence>
<feature type="compositionally biased region" description="Basic and acidic residues" evidence="7">
    <location>
        <begin position="857"/>
        <end position="866"/>
    </location>
</feature>
<evidence type="ECO:0000259" key="11">
    <source>
        <dbReference type="Pfam" id="PF21082"/>
    </source>
</evidence>
<keyword evidence="5 8" id="KW-1133">Transmembrane helix</keyword>
<feature type="signal peptide" evidence="9">
    <location>
        <begin position="1"/>
        <end position="29"/>
    </location>
</feature>
<organism evidence="12 13">
    <name type="scientific">Achromobacter spanius</name>
    <dbReference type="NCBI Taxonomy" id="217203"/>
    <lineage>
        <taxon>Bacteria</taxon>
        <taxon>Pseudomonadati</taxon>
        <taxon>Pseudomonadota</taxon>
        <taxon>Betaproteobacteria</taxon>
        <taxon>Burkholderiales</taxon>
        <taxon>Alcaligenaceae</taxon>
        <taxon>Achromobacter</taxon>
    </lineage>
</organism>
<dbReference type="GO" id="GO:0005886">
    <property type="term" value="C:plasma membrane"/>
    <property type="evidence" value="ECO:0007669"/>
    <property type="project" value="UniProtKB-SubCell"/>
</dbReference>
<protein>
    <submittedName>
        <fullName evidence="12">Mechanosensitive ion channel protein MscS</fullName>
    </submittedName>
</protein>
<keyword evidence="3" id="KW-1003">Cell membrane</keyword>
<evidence type="ECO:0000256" key="4">
    <source>
        <dbReference type="ARBA" id="ARBA00022692"/>
    </source>
</evidence>
<dbReference type="SUPFAM" id="SSF82861">
    <property type="entry name" value="Mechanosensitive channel protein MscS (YggB), transmembrane region"/>
    <property type="match status" value="1"/>
</dbReference>
<feature type="region of interest" description="Disordered" evidence="7">
    <location>
        <begin position="835"/>
        <end position="866"/>
    </location>
</feature>
<dbReference type="RefSeq" id="WP_104142764.1">
    <property type="nucleotide sequence ID" value="NZ_PREU01000002.1"/>
</dbReference>
<feature type="transmembrane region" description="Helical" evidence="8">
    <location>
        <begin position="551"/>
        <end position="572"/>
    </location>
</feature>
<dbReference type="InterPro" id="IPR052702">
    <property type="entry name" value="MscS-like_channel"/>
</dbReference>
<dbReference type="InterPro" id="IPR006685">
    <property type="entry name" value="MscS_channel_2nd"/>
</dbReference>
<keyword evidence="6 8" id="KW-0472">Membrane</keyword>
<evidence type="ECO:0000256" key="6">
    <source>
        <dbReference type="ARBA" id="ARBA00023136"/>
    </source>
</evidence>
<dbReference type="InterPro" id="IPR023408">
    <property type="entry name" value="MscS_beta-dom_sf"/>
</dbReference>
<name>A0A2S5GXD8_9BURK</name>
<evidence type="ECO:0000256" key="3">
    <source>
        <dbReference type="ARBA" id="ARBA00022475"/>
    </source>
</evidence>
<feature type="chain" id="PRO_5015403808" evidence="9">
    <location>
        <begin position="30"/>
        <end position="866"/>
    </location>
</feature>
<feature type="transmembrane region" description="Helical" evidence="8">
    <location>
        <begin position="383"/>
        <end position="402"/>
    </location>
</feature>
<dbReference type="SUPFAM" id="SSF50182">
    <property type="entry name" value="Sm-like ribonucleoproteins"/>
    <property type="match status" value="1"/>
</dbReference>
<feature type="transmembrane region" description="Helical" evidence="8">
    <location>
        <begin position="618"/>
        <end position="640"/>
    </location>
</feature>
<comment type="similarity">
    <text evidence="2">Belongs to the MscS (TC 1.A.23) family.</text>
</comment>
<feature type="transmembrane region" description="Helical" evidence="8">
    <location>
        <begin position="500"/>
        <end position="518"/>
    </location>
</feature>
<dbReference type="PANTHER" id="PTHR30347">
    <property type="entry name" value="POTASSIUM CHANNEL RELATED"/>
    <property type="match status" value="1"/>
</dbReference>
<dbReference type="Gene3D" id="2.30.30.60">
    <property type="match status" value="1"/>
</dbReference>